<evidence type="ECO:0000313" key="11">
    <source>
        <dbReference type="Proteomes" id="UP000494249"/>
    </source>
</evidence>
<evidence type="ECO:0000256" key="7">
    <source>
        <dbReference type="ARBA" id="ARBA00048496"/>
    </source>
</evidence>
<keyword evidence="4 9" id="KW-0378">Hydrolase</keyword>
<reference evidence="10 11" key="1">
    <citation type="submission" date="2020-04" db="EMBL/GenBank/DDBJ databases">
        <authorList>
            <person name="De Canck E."/>
        </authorList>
    </citation>
    <scope>NUCLEOTIDE SEQUENCE [LARGE SCALE GENOMIC DNA]</scope>
    <source>
        <strain evidence="10 11">LMG 22037</strain>
    </source>
</reference>
<dbReference type="InterPro" id="IPR007325">
    <property type="entry name" value="KFase/CYL"/>
</dbReference>
<evidence type="ECO:0000256" key="8">
    <source>
        <dbReference type="ARBA" id="ARBA00060547"/>
    </source>
</evidence>
<comment type="function">
    <text evidence="1 9">Catalyzes the hydrolysis of N-formyl-L-kynurenine to L-kynurenine, the second step in the kynurenine pathway of tryptophan degradation.</text>
</comment>
<comment type="catalytic activity">
    <reaction evidence="7 9">
        <text>N-formyl-L-kynurenine + H2O = L-kynurenine + formate + H(+)</text>
        <dbReference type="Rhea" id="RHEA:13009"/>
        <dbReference type="ChEBI" id="CHEBI:15377"/>
        <dbReference type="ChEBI" id="CHEBI:15378"/>
        <dbReference type="ChEBI" id="CHEBI:15740"/>
        <dbReference type="ChEBI" id="CHEBI:57959"/>
        <dbReference type="ChEBI" id="CHEBI:58629"/>
        <dbReference type="EC" id="3.5.1.9"/>
    </reaction>
</comment>
<dbReference type="GO" id="GO:0004328">
    <property type="term" value="F:formamidase activity"/>
    <property type="evidence" value="ECO:0007669"/>
    <property type="project" value="InterPro"/>
</dbReference>
<feature type="binding site" evidence="9">
    <location>
        <position position="192"/>
    </location>
    <ligand>
        <name>Zn(2+)</name>
        <dbReference type="ChEBI" id="CHEBI:29105"/>
        <label>2</label>
    </ligand>
</feature>
<feature type="binding site" evidence="9">
    <location>
        <position position="50"/>
    </location>
    <ligand>
        <name>substrate</name>
    </ligand>
</feature>
<evidence type="ECO:0000256" key="3">
    <source>
        <dbReference type="ARBA" id="ARBA00022723"/>
    </source>
</evidence>
<comment type="subunit">
    <text evidence="2 9">Homodimer.</text>
</comment>
<feature type="binding site" evidence="9">
    <location>
        <position position="86"/>
    </location>
    <ligand>
        <name>Zn(2+)</name>
        <dbReference type="ChEBI" id="CHEBI:29105"/>
        <label>2</label>
    </ligand>
</feature>
<organism evidence="10 11">
    <name type="scientific">Paraburkholderia phenoliruptrix</name>
    <dbReference type="NCBI Taxonomy" id="252970"/>
    <lineage>
        <taxon>Bacteria</taxon>
        <taxon>Pseudomonadati</taxon>
        <taxon>Pseudomonadota</taxon>
        <taxon>Betaproteobacteria</taxon>
        <taxon>Burkholderiales</taxon>
        <taxon>Burkholderiaceae</taxon>
        <taxon>Paraburkholderia</taxon>
    </lineage>
</organism>
<dbReference type="Gene3D" id="3.50.30.50">
    <property type="entry name" value="Putative cyclase"/>
    <property type="match status" value="1"/>
</dbReference>
<feature type="binding site" evidence="9">
    <location>
        <position position="80"/>
    </location>
    <ligand>
        <name>Zn(2+)</name>
        <dbReference type="ChEBI" id="CHEBI:29105"/>
        <label>1</label>
    </ligand>
</feature>
<evidence type="ECO:0000313" key="10">
    <source>
        <dbReference type="EMBL" id="CAB3681052.1"/>
    </source>
</evidence>
<feature type="binding site" evidence="9">
    <location>
        <position position="204"/>
    </location>
    <ligand>
        <name>Zn(2+)</name>
        <dbReference type="ChEBI" id="CHEBI:29105"/>
        <label>2</label>
    </ligand>
</feature>
<protein>
    <recommendedName>
        <fullName evidence="9">Kynurenine formamidase</fullName>
        <shortName evidence="9">KFA</shortName>
        <shortName evidence="9">KFase</shortName>
        <ecNumber evidence="9">3.5.1.9</ecNumber>
    </recommendedName>
    <alternativeName>
        <fullName evidence="9">Arylformamidase</fullName>
    </alternativeName>
    <alternativeName>
        <fullName evidence="9">N-formylkynurenine formamidase</fullName>
        <shortName evidence="9">FKF</shortName>
    </alternativeName>
</protein>
<gene>
    <name evidence="9 10" type="primary">kynB</name>
    <name evidence="10" type="ORF">LMG22037_02463</name>
</gene>
<feature type="active site" description="Proton donor/acceptor" evidence="9">
    <location>
        <position position="90"/>
    </location>
</feature>
<feature type="binding site" evidence="9">
    <location>
        <position position="86"/>
    </location>
    <ligand>
        <name>Zn(2+)</name>
        <dbReference type="ChEBI" id="CHEBI:29105"/>
        <label>1</label>
    </ligand>
</feature>
<evidence type="ECO:0000256" key="1">
    <source>
        <dbReference type="ARBA" id="ARBA00002204"/>
    </source>
</evidence>
<dbReference type="AlphaFoldDB" id="A0A6J5AW35"/>
<comment type="pathway">
    <text evidence="8 9">Amino-acid degradation; L-tryptophan degradation via kynurenine pathway; L-kynurenine from L-tryptophan: step 2/2.</text>
</comment>
<evidence type="ECO:0000256" key="5">
    <source>
        <dbReference type="ARBA" id="ARBA00022833"/>
    </source>
</evidence>
<dbReference type="GO" id="GO:0004061">
    <property type="term" value="F:arylformamidase activity"/>
    <property type="evidence" value="ECO:0007669"/>
    <property type="project" value="UniProtKB-UniRule"/>
</dbReference>
<keyword evidence="5 9" id="KW-0862">Zinc</keyword>
<keyword evidence="6 9" id="KW-0823">Tryptophan catabolism</keyword>
<dbReference type="HAMAP" id="MF_01969">
    <property type="entry name" value="KynB"/>
    <property type="match status" value="1"/>
</dbReference>
<evidence type="ECO:0000256" key="4">
    <source>
        <dbReference type="ARBA" id="ARBA00022801"/>
    </source>
</evidence>
<dbReference type="PANTHER" id="PTHR31118:SF32">
    <property type="entry name" value="KYNURENINE FORMAMIDASE"/>
    <property type="match status" value="1"/>
</dbReference>
<evidence type="ECO:0000256" key="9">
    <source>
        <dbReference type="HAMAP-Rule" id="MF_01969"/>
    </source>
</evidence>
<feature type="binding site" evidence="9">
    <location>
        <position position="204"/>
    </location>
    <ligand>
        <name>Zn(2+)</name>
        <dbReference type="ChEBI" id="CHEBI:29105"/>
        <label>1</label>
    </ligand>
</feature>
<dbReference type="GO" id="GO:0008270">
    <property type="term" value="F:zinc ion binding"/>
    <property type="evidence" value="ECO:0007669"/>
    <property type="project" value="UniProtKB-UniRule"/>
</dbReference>
<comment type="similarity">
    <text evidence="9">Belongs to the Cyclase 1 superfamily. KynB family.</text>
</comment>
<dbReference type="NCBIfam" id="TIGR03035">
    <property type="entry name" value="trp_arylform"/>
    <property type="match status" value="1"/>
</dbReference>
<evidence type="ECO:0000256" key="2">
    <source>
        <dbReference type="ARBA" id="ARBA00011738"/>
    </source>
</evidence>
<dbReference type="FunFam" id="3.50.30.50:FF:000001">
    <property type="entry name" value="Kynurenine formamidase"/>
    <property type="match status" value="1"/>
</dbReference>
<dbReference type="EMBL" id="CADIKB010000009">
    <property type="protein sequence ID" value="CAB3681052.1"/>
    <property type="molecule type" value="Genomic_DNA"/>
</dbReference>
<dbReference type="Pfam" id="PF04199">
    <property type="entry name" value="Cyclase"/>
    <property type="match status" value="1"/>
</dbReference>
<accession>A0A6J5AW35</accession>
<dbReference type="SUPFAM" id="SSF102198">
    <property type="entry name" value="Putative cyclase"/>
    <property type="match status" value="1"/>
</dbReference>
<keyword evidence="3 9" id="KW-0479">Metal-binding</keyword>
<feature type="binding site" evidence="9">
    <location>
        <position position="84"/>
    </location>
    <ligand>
        <name>Zn(2+)</name>
        <dbReference type="ChEBI" id="CHEBI:29105"/>
        <label>1</label>
    </ligand>
</feature>
<dbReference type="PANTHER" id="PTHR31118">
    <property type="entry name" value="CYCLASE-LIKE PROTEIN 2"/>
    <property type="match status" value="1"/>
</dbReference>
<sequence>MFQERGKKEIFSQSHFAAGHLSFRIDIHFSADMQTLWDITPAVDTATPVWPGDTPVGIERVWRIEAGSPVNVARLTLSPHTGAHTDAPLHYDAAGAAIGHVPLDAYLGRCRVVHCIGASPVVTPQHLQDALADVPPRLLLRTYKNAPNATWDSGFCAVAPETIDLLAARGVKLIGIDTPSLDPQESKTMDAHHRIRAHGMAILEGIVLDEVAPGDYELIALPLKLTTLDASPVRAVLRALPDTH</sequence>
<dbReference type="InterPro" id="IPR017484">
    <property type="entry name" value="Kynurenine_formamidase_bac"/>
</dbReference>
<comment type="cofactor">
    <cofactor evidence="9">
        <name>Zn(2+)</name>
        <dbReference type="ChEBI" id="CHEBI:29105"/>
    </cofactor>
    <text evidence="9">Binds 2 zinc ions per subunit.</text>
</comment>
<dbReference type="Proteomes" id="UP000494249">
    <property type="component" value="Unassembled WGS sequence"/>
</dbReference>
<dbReference type="UniPathway" id="UPA00333">
    <property type="reaction ID" value="UER00454"/>
</dbReference>
<proteinExistence type="inferred from homology"/>
<dbReference type="InterPro" id="IPR037175">
    <property type="entry name" value="KFase_sf"/>
</dbReference>
<dbReference type="EC" id="3.5.1.9" evidence="9"/>
<evidence type="ECO:0000256" key="6">
    <source>
        <dbReference type="ARBA" id="ARBA00023079"/>
    </source>
</evidence>
<name>A0A6J5AW35_9BURK</name>
<dbReference type="GO" id="GO:0019441">
    <property type="term" value="P:L-tryptophan catabolic process to kynurenine"/>
    <property type="evidence" value="ECO:0007669"/>
    <property type="project" value="UniProtKB-UniRule"/>
</dbReference>